<dbReference type="InterPro" id="IPR002182">
    <property type="entry name" value="NB-ARC"/>
</dbReference>
<keyword evidence="6" id="KW-1185">Reference proteome</keyword>
<dbReference type="InterPro" id="IPR003591">
    <property type="entry name" value="Leu-rich_rpt_typical-subtyp"/>
</dbReference>
<dbReference type="Pfam" id="PF00931">
    <property type="entry name" value="NB-ARC"/>
    <property type="match status" value="1"/>
</dbReference>
<sequence>MSESPLRGASWRASDPAYAAGSQRMQSGQVDIVHELRRPTLGSPNIELIFFHGLQLGDYSEAYIKTWMSPDQSQSWISTWLVEKFPRSRVLSVSYDSIVRKSTTGKDGTIDLAATAEDLLISLIEVENVGNTQCPIVLIGHSLGGLVLKEICSHAERLSRVFSESLRVVPYKKFLNSIKGTFFYATPNGGSLEGELAAVLSGEEPFLTPKYLALLNHETARISGEFAKLRRKYGWKTYGVGEADETLISSTGSMILVEERQASFDMDTFSKIQGTNHINICQPGEKTSESFVCLVDFINSVIQDQEEAENEEVLLQFGLPEHGVSLEDRVRHVLEQLQLRETQPLMVALIGMGGIGKTTLARAVYMEIYSSFEFSSFVYNTKDALRLRSVDILFKDNLYRGEKKDTRTSLNKSVSVWKILKGKKALLVLDDVDDREQIKIVTSLIESNWFGRGTRLIITSRVRSDDLLHEFVSLEVRELNPDDSRTLFRCHATNPEVPEELVNKLVAQCGGLPLTLEIVGAYLRDEKNPKVWEETIRRLQRAESASGTVDNRLWNKLRMCYESLEGMEQEMFLDLATVFYDHHDLELLRAAWKRSIPAPEVGLKNLADRSLIKIVQQATKNDVDCGPILKRERVWIHAQLRDMGQAIAAKTRPKFVVFGQDDPAFNQLMTTNSSGESVVKGLKVSYFGQGQSRDRTKIPASFFSLPELRFLFLENVDISGFLVKFPPSLALLSLHHCRRVLASSTMSWHNWPLRDTDLASLSNLAALEICTDPKIDPPDSPGSSFSSSSPKLSLPSGFHKLSKLLVLLLRSEVVKELPPKFGHLPRLEYLDLRTPELAVLPESFVGLSTLERLCLQCRSLQKLPAAFGELKSLRILELHSLLIEELPESFGSLQALRKLDIYSCHKLFSLPDSIGKLTNLESLVLSSCNQLTLPESFGELEGLQSLEIRYCERLKQLPECFGQLQMLQTLKLLHFYELPNLPDSFGQLWSLQDLVMTQCLGLRKLPESLGQLGVLRKLRIVECYDLSALPASFGHLSALQYLTINRCQLRTLPESFGQLKSLQTLRLEKLPSLRSLPETFGQLSALKTLMIYQCENLPYLPASFGDLASLQRLEMELQSRIFSKLPDSFGRLSTLQTLKIISCHLQSLPETIGGLSSLETMRISLGKGVKVLPDIPDSFEQLTTLQELTLEVPPKSVAMDLLSVWLEKLEDMGWICTRGPIERAIVCHKASSFPKHGFEDGGFTAGRSFESL</sequence>
<dbReference type="Gene3D" id="3.40.50.1820">
    <property type="entry name" value="alpha/beta hydrolase"/>
    <property type="match status" value="1"/>
</dbReference>
<evidence type="ECO:0000259" key="4">
    <source>
        <dbReference type="Pfam" id="PF23598"/>
    </source>
</evidence>
<evidence type="ECO:0008006" key="7">
    <source>
        <dbReference type="Google" id="ProtNLM"/>
    </source>
</evidence>
<reference evidence="5 6" key="1">
    <citation type="submission" date="2024-09" db="EMBL/GenBank/DDBJ databases">
        <title>Chromosome-scale assembly of Riccia fluitans.</title>
        <authorList>
            <person name="Paukszto L."/>
            <person name="Sawicki J."/>
            <person name="Karawczyk K."/>
            <person name="Piernik-Szablinska J."/>
            <person name="Szczecinska M."/>
            <person name="Mazdziarz M."/>
        </authorList>
    </citation>
    <scope>NUCLEOTIDE SEQUENCE [LARGE SCALE GENOMIC DNA]</scope>
    <source>
        <strain evidence="5">Rf_01</strain>
        <tissue evidence="5">Aerial parts of the thallus</tissue>
    </source>
</reference>
<evidence type="ECO:0000256" key="1">
    <source>
        <dbReference type="ARBA" id="ARBA00022614"/>
    </source>
</evidence>
<dbReference type="InterPro" id="IPR042197">
    <property type="entry name" value="Apaf_helical"/>
</dbReference>
<keyword evidence="2" id="KW-0677">Repeat</keyword>
<feature type="domain" description="Disease resistance R13L4/SHOC-2-like LRR" evidence="4">
    <location>
        <begin position="854"/>
        <end position="950"/>
    </location>
</feature>
<protein>
    <recommendedName>
        <fullName evidence="7">NB-ARC domain-containing protein</fullName>
    </recommendedName>
</protein>
<dbReference type="GO" id="GO:0006952">
    <property type="term" value="P:defense response"/>
    <property type="evidence" value="ECO:0007669"/>
    <property type="project" value="UniProtKB-KW"/>
</dbReference>
<dbReference type="Pfam" id="PF23598">
    <property type="entry name" value="LRR_14"/>
    <property type="match status" value="2"/>
</dbReference>
<dbReference type="SUPFAM" id="SSF52540">
    <property type="entry name" value="P-loop containing nucleoside triphosphate hydrolases"/>
    <property type="match status" value="1"/>
</dbReference>
<organism evidence="5 6">
    <name type="scientific">Riccia fluitans</name>
    <dbReference type="NCBI Taxonomy" id="41844"/>
    <lineage>
        <taxon>Eukaryota</taxon>
        <taxon>Viridiplantae</taxon>
        <taxon>Streptophyta</taxon>
        <taxon>Embryophyta</taxon>
        <taxon>Marchantiophyta</taxon>
        <taxon>Marchantiopsida</taxon>
        <taxon>Marchantiidae</taxon>
        <taxon>Marchantiales</taxon>
        <taxon>Ricciaceae</taxon>
        <taxon>Riccia</taxon>
    </lineage>
</organism>
<dbReference type="InterPro" id="IPR032675">
    <property type="entry name" value="LRR_dom_sf"/>
</dbReference>
<dbReference type="Proteomes" id="UP001605036">
    <property type="component" value="Unassembled WGS sequence"/>
</dbReference>
<evidence type="ECO:0000313" key="5">
    <source>
        <dbReference type="EMBL" id="KAL2634014.1"/>
    </source>
</evidence>
<gene>
    <name evidence="5" type="ORF">R1flu_005493</name>
</gene>
<accession>A0ABD1YW28</accession>
<dbReference type="SUPFAM" id="SSF52058">
    <property type="entry name" value="L domain-like"/>
    <property type="match status" value="2"/>
</dbReference>
<dbReference type="PRINTS" id="PR00364">
    <property type="entry name" value="DISEASERSIST"/>
</dbReference>
<dbReference type="Gene3D" id="3.80.10.10">
    <property type="entry name" value="Ribonuclease Inhibitor"/>
    <property type="match status" value="2"/>
</dbReference>
<feature type="domain" description="NB-ARC" evidence="3">
    <location>
        <begin position="327"/>
        <end position="492"/>
    </location>
</feature>
<dbReference type="Gene3D" id="1.10.8.430">
    <property type="entry name" value="Helical domain of apoptotic protease-activating factors"/>
    <property type="match status" value="1"/>
</dbReference>
<keyword evidence="1" id="KW-0433">Leucine-rich repeat</keyword>
<evidence type="ECO:0000259" key="3">
    <source>
        <dbReference type="Pfam" id="PF00931"/>
    </source>
</evidence>
<proteinExistence type="predicted"/>
<comment type="caution">
    <text evidence="5">The sequence shown here is derived from an EMBL/GenBank/DDBJ whole genome shotgun (WGS) entry which is preliminary data.</text>
</comment>
<dbReference type="SUPFAM" id="SSF53474">
    <property type="entry name" value="alpha/beta-Hydrolases"/>
    <property type="match status" value="1"/>
</dbReference>
<evidence type="ECO:0000256" key="2">
    <source>
        <dbReference type="ARBA" id="ARBA00022737"/>
    </source>
</evidence>
<dbReference type="InterPro" id="IPR027417">
    <property type="entry name" value="P-loop_NTPase"/>
</dbReference>
<dbReference type="PANTHER" id="PTHR36766:SF69">
    <property type="entry name" value="DISEASE RESISTANCE PROTEIN RGA2-LIKE"/>
    <property type="match status" value="1"/>
</dbReference>
<name>A0ABD1YW28_9MARC</name>
<dbReference type="PANTHER" id="PTHR36766">
    <property type="entry name" value="PLANT BROAD-SPECTRUM MILDEW RESISTANCE PROTEIN RPW8"/>
    <property type="match status" value="1"/>
</dbReference>
<dbReference type="EMBL" id="JBHFFA010000003">
    <property type="protein sequence ID" value="KAL2634014.1"/>
    <property type="molecule type" value="Genomic_DNA"/>
</dbReference>
<dbReference type="InterPro" id="IPR029058">
    <property type="entry name" value="AB_hydrolase_fold"/>
</dbReference>
<dbReference type="SMART" id="SM00369">
    <property type="entry name" value="LRR_TYP"/>
    <property type="match status" value="5"/>
</dbReference>
<dbReference type="InterPro" id="IPR055414">
    <property type="entry name" value="LRR_R13L4/SHOC2-like"/>
</dbReference>
<feature type="domain" description="Disease resistance R13L4/SHOC-2-like LRR" evidence="4">
    <location>
        <begin position="1033"/>
        <end position="1115"/>
    </location>
</feature>
<evidence type="ECO:0000313" key="6">
    <source>
        <dbReference type="Proteomes" id="UP001605036"/>
    </source>
</evidence>
<dbReference type="AlphaFoldDB" id="A0ABD1YW28"/>
<dbReference type="Gene3D" id="3.40.50.300">
    <property type="entry name" value="P-loop containing nucleotide triphosphate hydrolases"/>
    <property type="match status" value="1"/>
</dbReference>